<gene>
    <name evidence="2" type="ORF">WJX84_009509</name>
</gene>
<evidence type="ECO:0000313" key="2">
    <source>
        <dbReference type="EMBL" id="KAK9867925.1"/>
    </source>
</evidence>
<dbReference type="AlphaFoldDB" id="A0AAW1TEC7"/>
<evidence type="ECO:0000256" key="1">
    <source>
        <dbReference type="SAM" id="MobiDB-lite"/>
    </source>
</evidence>
<comment type="caution">
    <text evidence="2">The sequence shown here is derived from an EMBL/GenBank/DDBJ whole genome shotgun (WGS) entry which is preliminary data.</text>
</comment>
<dbReference type="Proteomes" id="UP001485043">
    <property type="component" value="Unassembled WGS sequence"/>
</dbReference>
<dbReference type="EMBL" id="JALJOV010000055">
    <property type="protein sequence ID" value="KAK9867925.1"/>
    <property type="molecule type" value="Genomic_DNA"/>
</dbReference>
<reference evidence="2 3" key="1">
    <citation type="journal article" date="2024" name="Nat. Commun.">
        <title>Phylogenomics reveals the evolutionary origins of lichenization in chlorophyte algae.</title>
        <authorList>
            <person name="Puginier C."/>
            <person name="Libourel C."/>
            <person name="Otte J."/>
            <person name="Skaloud P."/>
            <person name="Haon M."/>
            <person name="Grisel S."/>
            <person name="Petersen M."/>
            <person name="Berrin J.G."/>
            <person name="Delaux P.M."/>
            <person name="Dal Grande F."/>
            <person name="Keller J."/>
        </authorList>
    </citation>
    <scope>NUCLEOTIDE SEQUENCE [LARGE SCALE GENOMIC DNA]</scope>
    <source>
        <strain evidence="2 3">SAG 2523</strain>
    </source>
</reference>
<evidence type="ECO:0000313" key="3">
    <source>
        <dbReference type="Proteomes" id="UP001485043"/>
    </source>
</evidence>
<organism evidence="2 3">
    <name type="scientific">Apatococcus fuscideae</name>
    <dbReference type="NCBI Taxonomy" id="2026836"/>
    <lineage>
        <taxon>Eukaryota</taxon>
        <taxon>Viridiplantae</taxon>
        <taxon>Chlorophyta</taxon>
        <taxon>core chlorophytes</taxon>
        <taxon>Trebouxiophyceae</taxon>
        <taxon>Chlorellales</taxon>
        <taxon>Chlorellaceae</taxon>
        <taxon>Apatococcus</taxon>
    </lineage>
</organism>
<protein>
    <submittedName>
        <fullName evidence="2">Uncharacterized protein</fullName>
    </submittedName>
</protein>
<keyword evidence="3" id="KW-1185">Reference proteome</keyword>
<feature type="region of interest" description="Disordered" evidence="1">
    <location>
        <begin position="1"/>
        <end position="49"/>
    </location>
</feature>
<name>A0AAW1TEC7_9CHLO</name>
<proteinExistence type="predicted"/>
<sequence length="72" mass="7795">MNQDTTMEDSTGPAATLDSTGPAVTPSLSHSRFVPVTNKPLSWSGENCIRDTDPRLLNGSREELPVHSRFPA</sequence>
<accession>A0AAW1TEC7</accession>